<organism evidence="3 4">
    <name type="scientific">Paractinoplanes rishiriensis</name>
    <dbReference type="NCBI Taxonomy" id="1050105"/>
    <lineage>
        <taxon>Bacteria</taxon>
        <taxon>Bacillati</taxon>
        <taxon>Actinomycetota</taxon>
        <taxon>Actinomycetes</taxon>
        <taxon>Micromonosporales</taxon>
        <taxon>Micromonosporaceae</taxon>
        <taxon>Paractinoplanes</taxon>
    </lineage>
</organism>
<dbReference type="AlphaFoldDB" id="A0A919JUR4"/>
<evidence type="ECO:0000313" key="3">
    <source>
        <dbReference type="EMBL" id="GIE93914.1"/>
    </source>
</evidence>
<comment type="caution">
    <text evidence="3">The sequence shown here is derived from an EMBL/GenBank/DDBJ whole genome shotgun (WGS) entry which is preliminary data.</text>
</comment>
<proteinExistence type="predicted"/>
<dbReference type="Proteomes" id="UP000636960">
    <property type="component" value="Unassembled WGS sequence"/>
</dbReference>
<feature type="region of interest" description="Disordered" evidence="1">
    <location>
        <begin position="380"/>
        <end position="422"/>
    </location>
</feature>
<accession>A0A919JUR4</accession>
<dbReference type="GO" id="GO:0016887">
    <property type="term" value="F:ATP hydrolysis activity"/>
    <property type="evidence" value="ECO:0007669"/>
    <property type="project" value="InterPro"/>
</dbReference>
<dbReference type="SUPFAM" id="SSF52540">
    <property type="entry name" value="P-loop containing nucleoside triphosphate hydrolases"/>
    <property type="match status" value="1"/>
</dbReference>
<sequence length="422" mass="46147">MSGEVPDTAAFTLPGPAIARETAAGWSQWRTTRHGFTPAPRLSLAQWRTLSPRQRVLHDLHRAATHANLPIQETPMSARVARVMGSRLFNNALKHKPTTRAGLMINGGGYQGKTETVCEIAAAFEDQWLDLHQQINPHAVPGTRDLHAAVAYVQTPVTATPKSVCQAILDFYGALHKGMTLPQLVHAVRGSLYDHATKVLILDDITRLRMHREADQDALDLIRALMSMHLTLVLVGVGIPASGLLREGRRDRATGQVVFAQPRHARTFTDEAATQTERRFDLIDLDPFRYDTPQTIAAWVTHLAGIEDNLRLLRAEPGMLTDGAMPEYLFRRTGGIVGLLERLIEDGAAHAIDTGAEQLTTDLLDTIDINLGNLARRDTTAGEIPDIPPRPAPTTGKSSKRRNTVFDDHGGTSGDQPTASTA</sequence>
<reference evidence="3" key="1">
    <citation type="submission" date="2021-01" db="EMBL/GenBank/DDBJ databases">
        <title>Whole genome shotgun sequence of Actinoplanes rishiriensis NBRC 108556.</title>
        <authorList>
            <person name="Komaki H."/>
            <person name="Tamura T."/>
        </authorList>
    </citation>
    <scope>NUCLEOTIDE SEQUENCE</scope>
    <source>
        <strain evidence="3">NBRC 108556</strain>
    </source>
</reference>
<protein>
    <recommendedName>
        <fullName evidence="2">ORC1/DEAH AAA+ ATPase domain-containing protein</fullName>
    </recommendedName>
</protein>
<dbReference type="InterPro" id="IPR049945">
    <property type="entry name" value="AAA_22"/>
</dbReference>
<dbReference type="RefSeq" id="WP_203780190.1">
    <property type="nucleotide sequence ID" value="NZ_BOMV01000007.1"/>
</dbReference>
<dbReference type="EMBL" id="BOMV01000007">
    <property type="protein sequence ID" value="GIE93914.1"/>
    <property type="molecule type" value="Genomic_DNA"/>
</dbReference>
<dbReference type="InterPro" id="IPR027417">
    <property type="entry name" value="P-loop_NTPase"/>
</dbReference>
<evidence type="ECO:0000256" key="1">
    <source>
        <dbReference type="SAM" id="MobiDB-lite"/>
    </source>
</evidence>
<keyword evidence="4" id="KW-1185">Reference proteome</keyword>
<name>A0A919JUR4_9ACTN</name>
<evidence type="ECO:0000259" key="2">
    <source>
        <dbReference type="Pfam" id="PF13401"/>
    </source>
</evidence>
<evidence type="ECO:0000313" key="4">
    <source>
        <dbReference type="Proteomes" id="UP000636960"/>
    </source>
</evidence>
<dbReference type="Pfam" id="PF13401">
    <property type="entry name" value="AAA_22"/>
    <property type="match status" value="1"/>
</dbReference>
<feature type="domain" description="ORC1/DEAH AAA+ ATPase" evidence="2">
    <location>
        <begin position="112"/>
        <end position="236"/>
    </location>
</feature>
<gene>
    <name evidence="3" type="ORF">Ari01nite_13790</name>
</gene>